<reference evidence="1 2" key="1">
    <citation type="journal article" date="2015" name="Microbiome">
        <title>Genomic resolution of linkages in carbon, nitrogen, and sulfur cycling among widespread estuary sediment bacteria.</title>
        <authorList>
            <person name="Baker B.J."/>
            <person name="Lazar C.S."/>
            <person name="Teske A.P."/>
            <person name="Dick G.J."/>
        </authorList>
    </citation>
    <scope>NUCLEOTIDE SEQUENCE [LARGE SCALE GENOMIC DNA]</scope>
    <source>
        <strain evidence="1">SM23_42</strain>
    </source>
</reference>
<name>A0A0S8FS43_UNCW3</name>
<dbReference type="Proteomes" id="UP000051373">
    <property type="component" value="Unassembled WGS sequence"/>
</dbReference>
<dbReference type="EMBL" id="LJUJ01000011">
    <property type="protein sequence ID" value="KPK63555.1"/>
    <property type="molecule type" value="Genomic_DNA"/>
</dbReference>
<evidence type="ECO:0000313" key="2">
    <source>
        <dbReference type="Proteomes" id="UP000051373"/>
    </source>
</evidence>
<comment type="caution">
    <text evidence="1">The sequence shown here is derived from an EMBL/GenBank/DDBJ whole genome shotgun (WGS) entry which is preliminary data.</text>
</comment>
<gene>
    <name evidence="1" type="ORF">AMJ83_06515</name>
</gene>
<organism evidence="1 2">
    <name type="scientific">candidate division WOR_3 bacterium SM23_42</name>
    <dbReference type="NCBI Taxonomy" id="1703779"/>
    <lineage>
        <taxon>Bacteria</taxon>
        <taxon>Bacteria division WOR-3</taxon>
    </lineage>
</organism>
<evidence type="ECO:0000313" key="1">
    <source>
        <dbReference type="EMBL" id="KPK63555.1"/>
    </source>
</evidence>
<proteinExistence type="predicted"/>
<protein>
    <submittedName>
        <fullName evidence="1">Uncharacterized protein</fullName>
    </submittedName>
</protein>
<sequence length="288" mass="33751">MSDEILRELKIFLKNVKQLTKYIEDYEKLRSNPIENAFRMERQMAAISKSVDALPEFGAKNALSTWMDNTGKEIENAKEDFRFQFGQRLKILLEQEGMKMRGQYPLLRFGLFTLKLNFEFGEATLFFGPEVDKIRSKIPLNAETIMVEVRRQYEGIRTPKFDATRMLNDLQTAYQRCLRLANKTSGEKILVGDVLREYVFIKQPKQFVIDARKDNYRAYPRMKLCYMLYQLKKAGIAQNMRLYVATFDATVDKSRSFWIPENEDGEGTYYEYVSFGISQAGFHTDKNL</sequence>
<accession>A0A0S8FS43</accession>
<dbReference type="AlphaFoldDB" id="A0A0S8FS43"/>
<dbReference type="STRING" id="1703779.AMJ83_06515"/>